<reference evidence="12" key="1">
    <citation type="submission" date="2010-08" db="EMBL/GenBank/DDBJ databases">
        <authorList>
            <consortium name="Caenorhabditis japonica Sequencing Consortium"/>
            <person name="Wilson R.K."/>
        </authorList>
    </citation>
    <scope>NUCLEOTIDE SEQUENCE [LARGE SCALE GENOMIC DNA]</scope>
    <source>
        <strain evidence="12">DF5081</strain>
    </source>
</reference>
<evidence type="ECO:0000256" key="2">
    <source>
        <dbReference type="ARBA" id="ARBA00008661"/>
    </source>
</evidence>
<dbReference type="PANTHER" id="PTHR11214">
    <property type="entry name" value="BETA-1,3-N-ACETYLGLUCOSAMINYLTRANSFERASE"/>
    <property type="match status" value="1"/>
</dbReference>
<dbReference type="GO" id="GO:0016758">
    <property type="term" value="F:hexosyltransferase activity"/>
    <property type="evidence" value="ECO:0007669"/>
    <property type="project" value="InterPro"/>
</dbReference>
<name>A0A8R1ECI1_CAEJA</name>
<feature type="transmembrane region" description="Helical" evidence="10">
    <location>
        <begin position="6"/>
        <end position="24"/>
    </location>
</feature>
<dbReference type="InterPro" id="IPR002659">
    <property type="entry name" value="Glyco_trans_31"/>
</dbReference>
<proteinExistence type="inferred from homology"/>
<dbReference type="Pfam" id="PF01762">
    <property type="entry name" value="Galactosyl_T"/>
    <property type="match status" value="1"/>
</dbReference>
<dbReference type="GO" id="GO:0000139">
    <property type="term" value="C:Golgi membrane"/>
    <property type="evidence" value="ECO:0007669"/>
    <property type="project" value="UniProtKB-SubCell"/>
</dbReference>
<comment type="similarity">
    <text evidence="2 10">Belongs to the glycosyltransferase 31 family.</text>
</comment>
<dbReference type="PANTHER" id="PTHR11214:SF391">
    <property type="entry name" value="BETA-1,3-GALACTOSYLTRANSFERASE BRE-2-RELATED"/>
    <property type="match status" value="1"/>
</dbReference>
<dbReference type="EC" id="2.4.1.-" evidence="10"/>
<evidence type="ECO:0000313" key="12">
    <source>
        <dbReference type="Proteomes" id="UP000005237"/>
    </source>
</evidence>
<keyword evidence="12" id="KW-1185">Reference proteome</keyword>
<dbReference type="GO" id="GO:0006493">
    <property type="term" value="P:protein O-linked glycosylation"/>
    <property type="evidence" value="ECO:0007669"/>
    <property type="project" value="TreeGrafter"/>
</dbReference>
<sequence length="201" mass="23039">TLPETKVIYFLHFWTLSAFLYAISKSPNTQLIGKIDEDVMFFPDQLLPLLETGEVNYNSTVIYGSKYGAGSPVNHDDLSKWHVPKSAFNCRFYPEYFAGPIYFTTRKAAERILRASKHRKFISVEDILITGIIAGDVGVVKKHLPMIFPFIVSEPAKEGRQILGWHKLKSNLQYEEEFNELRNSQCIPCKKLLKSFGDENE</sequence>
<evidence type="ECO:0000256" key="9">
    <source>
        <dbReference type="ARBA" id="ARBA00023136"/>
    </source>
</evidence>
<keyword evidence="8 10" id="KW-0333">Golgi apparatus</keyword>
<evidence type="ECO:0000256" key="6">
    <source>
        <dbReference type="ARBA" id="ARBA00022968"/>
    </source>
</evidence>
<dbReference type="EnsemblMetazoa" id="CJA32197c.1">
    <property type="protein sequence ID" value="CJA32197c.1"/>
    <property type="gene ID" value="WBGene00208044"/>
</dbReference>
<organism evidence="11 12">
    <name type="scientific">Caenorhabditis japonica</name>
    <dbReference type="NCBI Taxonomy" id="281687"/>
    <lineage>
        <taxon>Eukaryota</taxon>
        <taxon>Metazoa</taxon>
        <taxon>Ecdysozoa</taxon>
        <taxon>Nematoda</taxon>
        <taxon>Chromadorea</taxon>
        <taxon>Rhabditida</taxon>
        <taxon>Rhabditina</taxon>
        <taxon>Rhabditomorpha</taxon>
        <taxon>Rhabditoidea</taxon>
        <taxon>Rhabditidae</taxon>
        <taxon>Peloderinae</taxon>
        <taxon>Caenorhabditis</taxon>
    </lineage>
</organism>
<keyword evidence="4" id="KW-0808">Transferase</keyword>
<accession>A0A8R1ECI1</accession>
<dbReference type="Proteomes" id="UP000005237">
    <property type="component" value="Unassembled WGS sequence"/>
</dbReference>
<evidence type="ECO:0000256" key="8">
    <source>
        <dbReference type="ARBA" id="ARBA00023034"/>
    </source>
</evidence>
<keyword evidence="9 10" id="KW-0472">Membrane</keyword>
<evidence type="ECO:0000256" key="1">
    <source>
        <dbReference type="ARBA" id="ARBA00004323"/>
    </source>
</evidence>
<evidence type="ECO:0000256" key="3">
    <source>
        <dbReference type="ARBA" id="ARBA00022676"/>
    </source>
</evidence>
<protein>
    <recommendedName>
        <fullName evidence="10">Hexosyltransferase</fullName>
        <ecNumber evidence="10">2.4.1.-</ecNumber>
    </recommendedName>
</protein>
<evidence type="ECO:0000256" key="4">
    <source>
        <dbReference type="ARBA" id="ARBA00022679"/>
    </source>
</evidence>
<keyword evidence="6 10" id="KW-0735">Signal-anchor</keyword>
<reference evidence="11" key="2">
    <citation type="submission" date="2022-06" db="UniProtKB">
        <authorList>
            <consortium name="EnsemblMetazoa"/>
        </authorList>
    </citation>
    <scope>IDENTIFICATION</scope>
    <source>
        <strain evidence="11">DF5081</strain>
    </source>
</reference>
<keyword evidence="3 10" id="KW-0328">Glycosyltransferase</keyword>
<comment type="subcellular location">
    <subcellularLocation>
        <location evidence="1 10">Golgi apparatus membrane</location>
        <topology evidence="1 10">Single-pass type II membrane protein</topology>
    </subcellularLocation>
</comment>
<dbReference type="AlphaFoldDB" id="A0A8R1ECI1"/>
<keyword evidence="5 10" id="KW-0812">Transmembrane</keyword>
<evidence type="ECO:0000256" key="5">
    <source>
        <dbReference type="ARBA" id="ARBA00022692"/>
    </source>
</evidence>
<evidence type="ECO:0000256" key="10">
    <source>
        <dbReference type="RuleBase" id="RU363063"/>
    </source>
</evidence>
<evidence type="ECO:0000256" key="7">
    <source>
        <dbReference type="ARBA" id="ARBA00022989"/>
    </source>
</evidence>
<keyword evidence="7 10" id="KW-1133">Transmembrane helix</keyword>
<evidence type="ECO:0000313" key="11">
    <source>
        <dbReference type="EnsemblMetazoa" id="CJA32197c.1"/>
    </source>
</evidence>